<evidence type="ECO:0000256" key="2">
    <source>
        <dbReference type="ARBA" id="ARBA00023125"/>
    </source>
</evidence>
<proteinExistence type="predicted"/>
<evidence type="ECO:0000259" key="4">
    <source>
        <dbReference type="PROSITE" id="PS50943"/>
    </source>
</evidence>
<dbReference type="OrthoDB" id="7427954at2"/>
<gene>
    <name evidence="6" type="ORF">SAMN05444390_101795</name>
</gene>
<sequence length="154" mass="17350">MPSKSQALYDLTNCLQPARRVWKQAATEALADEDISITLAAMVVAVYRNSQGITQKALAEEIGINPGALVRLLDQATQAKLLERRELPGDRRARTLFILPEGERLAKKVEDAADQLRHELMQGVSQEEIEQAVRTVRLFEERAVAFLQRKKEKV</sequence>
<dbReference type="InterPro" id="IPR000835">
    <property type="entry name" value="HTH_MarR-typ"/>
</dbReference>
<dbReference type="SMART" id="SM00347">
    <property type="entry name" value="HTH_MARR"/>
    <property type="match status" value="1"/>
</dbReference>
<keyword evidence="3" id="KW-0804">Transcription</keyword>
<keyword evidence="1" id="KW-0805">Transcription regulation</keyword>
<dbReference type="PROSITE" id="PS50943">
    <property type="entry name" value="HTH_CROC1"/>
    <property type="match status" value="1"/>
</dbReference>
<evidence type="ECO:0000256" key="1">
    <source>
        <dbReference type="ARBA" id="ARBA00023015"/>
    </source>
</evidence>
<dbReference type="PANTHER" id="PTHR33164">
    <property type="entry name" value="TRANSCRIPTIONAL REGULATOR, MARR FAMILY"/>
    <property type="match status" value="1"/>
</dbReference>
<dbReference type="InterPro" id="IPR039422">
    <property type="entry name" value="MarR/SlyA-like"/>
</dbReference>
<evidence type="ECO:0000313" key="6">
    <source>
        <dbReference type="EMBL" id="SEF89005.1"/>
    </source>
</evidence>
<dbReference type="PRINTS" id="PR00598">
    <property type="entry name" value="HTHMARR"/>
</dbReference>
<reference evidence="6 7" key="1">
    <citation type="submission" date="2016-10" db="EMBL/GenBank/DDBJ databases">
        <authorList>
            <person name="de Groot N.N."/>
        </authorList>
    </citation>
    <scope>NUCLEOTIDE SEQUENCE [LARGE SCALE GENOMIC DNA]</scope>
    <source>
        <strain evidence="6 7">DSM 22012</strain>
    </source>
</reference>
<keyword evidence="2" id="KW-0238">DNA-binding</keyword>
<dbReference type="RefSeq" id="WP_104001751.1">
    <property type="nucleotide sequence ID" value="NZ_FNVQ01000001.1"/>
</dbReference>
<dbReference type="AlphaFoldDB" id="A0A1H5VNU4"/>
<dbReference type="GO" id="GO:0003700">
    <property type="term" value="F:DNA-binding transcription factor activity"/>
    <property type="evidence" value="ECO:0007669"/>
    <property type="project" value="InterPro"/>
</dbReference>
<keyword evidence="7" id="KW-1185">Reference proteome</keyword>
<dbReference type="EMBL" id="FNVQ01000001">
    <property type="protein sequence ID" value="SEF89005.1"/>
    <property type="molecule type" value="Genomic_DNA"/>
</dbReference>
<dbReference type="InterPro" id="IPR036390">
    <property type="entry name" value="WH_DNA-bd_sf"/>
</dbReference>
<dbReference type="Proteomes" id="UP000236745">
    <property type="component" value="Unassembled WGS sequence"/>
</dbReference>
<dbReference type="Pfam" id="PF12802">
    <property type="entry name" value="MarR_2"/>
    <property type="match status" value="1"/>
</dbReference>
<evidence type="ECO:0000313" key="7">
    <source>
        <dbReference type="Proteomes" id="UP000236745"/>
    </source>
</evidence>
<organism evidence="6 7">
    <name type="scientific">Marinobacterium lutimaris</name>
    <dbReference type="NCBI Taxonomy" id="568106"/>
    <lineage>
        <taxon>Bacteria</taxon>
        <taxon>Pseudomonadati</taxon>
        <taxon>Pseudomonadota</taxon>
        <taxon>Gammaproteobacteria</taxon>
        <taxon>Oceanospirillales</taxon>
        <taxon>Oceanospirillaceae</taxon>
        <taxon>Marinobacterium</taxon>
    </lineage>
</organism>
<dbReference type="InterPro" id="IPR036388">
    <property type="entry name" value="WH-like_DNA-bd_sf"/>
</dbReference>
<accession>A0A1H5VNU4</accession>
<dbReference type="PANTHER" id="PTHR33164:SF64">
    <property type="entry name" value="TRANSCRIPTIONAL REGULATOR SLYA"/>
    <property type="match status" value="1"/>
</dbReference>
<feature type="domain" description="HTH marR-type" evidence="5">
    <location>
        <begin position="8"/>
        <end position="141"/>
    </location>
</feature>
<name>A0A1H5VNU4_9GAMM</name>
<feature type="domain" description="HTH cro/C1-type" evidence="4">
    <location>
        <begin position="44"/>
        <end position="72"/>
    </location>
</feature>
<dbReference type="SUPFAM" id="SSF46785">
    <property type="entry name" value="Winged helix' DNA-binding domain"/>
    <property type="match status" value="1"/>
</dbReference>
<dbReference type="InterPro" id="IPR001387">
    <property type="entry name" value="Cro/C1-type_HTH"/>
</dbReference>
<evidence type="ECO:0000256" key="3">
    <source>
        <dbReference type="ARBA" id="ARBA00023163"/>
    </source>
</evidence>
<dbReference type="PROSITE" id="PS50995">
    <property type="entry name" value="HTH_MARR_2"/>
    <property type="match status" value="1"/>
</dbReference>
<dbReference type="GO" id="GO:0006950">
    <property type="term" value="P:response to stress"/>
    <property type="evidence" value="ECO:0007669"/>
    <property type="project" value="TreeGrafter"/>
</dbReference>
<protein>
    <submittedName>
        <fullName evidence="6">Transcriptional regulator, MarR family</fullName>
    </submittedName>
</protein>
<evidence type="ECO:0000259" key="5">
    <source>
        <dbReference type="PROSITE" id="PS50995"/>
    </source>
</evidence>
<dbReference type="GO" id="GO:0003677">
    <property type="term" value="F:DNA binding"/>
    <property type="evidence" value="ECO:0007669"/>
    <property type="project" value="UniProtKB-KW"/>
</dbReference>
<dbReference type="Gene3D" id="1.10.10.10">
    <property type="entry name" value="Winged helix-like DNA-binding domain superfamily/Winged helix DNA-binding domain"/>
    <property type="match status" value="1"/>
</dbReference>